<reference evidence="1 2" key="1">
    <citation type="submission" date="2021-02" db="EMBL/GenBank/DDBJ databases">
        <title>Actinophytocola xerophila sp. nov., isolated from soil of cotton cropping field.</title>
        <authorList>
            <person name="Huang R."/>
            <person name="Chen X."/>
            <person name="Ge X."/>
            <person name="Liu W."/>
        </authorList>
    </citation>
    <scope>NUCLEOTIDE SEQUENCE [LARGE SCALE GENOMIC DNA]</scope>
    <source>
        <strain evidence="1 2">S1-96</strain>
    </source>
</reference>
<evidence type="ECO:0000313" key="2">
    <source>
        <dbReference type="Proteomes" id="UP001156441"/>
    </source>
</evidence>
<dbReference type="Pfam" id="PF05402">
    <property type="entry name" value="PqqD"/>
    <property type="match status" value="1"/>
</dbReference>
<gene>
    <name evidence="1" type="ORF">JT362_21790</name>
</gene>
<dbReference type="EMBL" id="JAFFZE010000016">
    <property type="protein sequence ID" value="MCT2585755.1"/>
    <property type="molecule type" value="Genomic_DNA"/>
</dbReference>
<dbReference type="Proteomes" id="UP001156441">
    <property type="component" value="Unassembled WGS sequence"/>
</dbReference>
<dbReference type="Gene3D" id="1.10.10.1150">
    <property type="entry name" value="Coenzyme PQQ synthesis protein D (PqqD)"/>
    <property type="match status" value="1"/>
</dbReference>
<protein>
    <submittedName>
        <fullName evidence="1">PqqD family protein</fullName>
    </submittedName>
</protein>
<dbReference type="InterPro" id="IPR041881">
    <property type="entry name" value="PqqD_sf"/>
</dbReference>
<proteinExistence type="predicted"/>
<sequence>MRLRSTELSARTIGDETIILSLPDSRYFSVTGIGTRIVELLGEERTIDELVDTIVGEYEVDADVARRDVEAFVGRLTEARLVR</sequence>
<dbReference type="RefSeq" id="WP_260193447.1">
    <property type="nucleotide sequence ID" value="NZ_JAFFZE010000016.1"/>
</dbReference>
<dbReference type="InterPro" id="IPR008792">
    <property type="entry name" value="PQQD"/>
</dbReference>
<keyword evidence="2" id="KW-1185">Reference proteome</keyword>
<name>A0ABT2JD30_9PSEU</name>
<accession>A0ABT2JD30</accession>
<comment type="caution">
    <text evidence="1">The sequence shown here is derived from an EMBL/GenBank/DDBJ whole genome shotgun (WGS) entry which is preliminary data.</text>
</comment>
<evidence type="ECO:0000313" key="1">
    <source>
        <dbReference type="EMBL" id="MCT2585755.1"/>
    </source>
</evidence>
<organism evidence="1 2">
    <name type="scientific">Actinophytocola gossypii</name>
    <dbReference type="NCBI Taxonomy" id="2812003"/>
    <lineage>
        <taxon>Bacteria</taxon>
        <taxon>Bacillati</taxon>
        <taxon>Actinomycetota</taxon>
        <taxon>Actinomycetes</taxon>
        <taxon>Pseudonocardiales</taxon>
        <taxon>Pseudonocardiaceae</taxon>
    </lineage>
</organism>